<dbReference type="GO" id="GO:0038023">
    <property type="term" value="F:signaling receptor activity"/>
    <property type="evidence" value="ECO:0007669"/>
    <property type="project" value="TreeGrafter"/>
</dbReference>
<dbReference type="GO" id="GO:0007165">
    <property type="term" value="P:signal transduction"/>
    <property type="evidence" value="ECO:0007669"/>
    <property type="project" value="TreeGrafter"/>
</dbReference>
<organism evidence="8 9">
    <name type="scientific">Littorina saxatilis</name>
    <dbReference type="NCBI Taxonomy" id="31220"/>
    <lineage>
        <taxon>Eukaryota</taxon>
        <taxon>Metazoa</taxon>
        <taxon>Spiralia</taxon>
        <taxon>Lophotrochozoa</taxon>
        <taxon>Mollusca</taxon>
        <taxon>Gastropoda</taxon>
        <taxon>Caenogastropoda</taxon>
        <taxon>Littorinimorpha</taxon>
        <taxon>Littorinoidea</taxon>
        <taxon>Littorinidae</taxon>
        <taxon>Littorina</taxon>
    </lineage>
</organism>
<reference evidence="8 9" key="1">
    <citation type="submission" date="2024-02" db="EMBL/GenBank/DDBJ databases">
        <title>Chromosome-scale genome assembly of the rough periwinkle Littorina saxatilis.</title>
        <authorList>
            <person name="De Jode A."/>
            <person name="Faria R."/>
            <person name="Formenti G."/>
            <person name="Sims Y."/>
            <person name="Smith T.P."/>
            <person name="Tracey A."/>
            <person name="Wood J.M.D."/>
            <person name="Zagrodzka Z.B."/>
            <person name="Johannesson K."/>
            <person name="Butlin R.K."/>
            <person name="Leder E.H."/>
        </authorList>
    </citation>
    <scope>NUCLEOTIDE SEQUENCE [LARGE SCALE GENOMIC DNA]</scope>
    <source>
        <strain evidence="8">Snail1</strain>
        <tissue evidence="8">Muscle</tissue>
    </source>
</reference>
<sequence>MKESPAFLFLFAATCASLLSQTSTTATTNNVNHDHHHQQPTDDLQPLTTDSAEVDSASSQSSVPSLHQRRTDHGEALAQSLSVGQHHVEGSPFSSPADHTESPVSKTNSLESAPDTLKTKSRNADTGEAPLVLTAGSETEKGPTSLTTGSDTKKGPTALKASSDSNIGPMALTASSQTENGPSALTAGSKTYNSPTALTIGSPVPRTVTICCLLPFASHWLFSMQRVREAIHLALLKVSEGKDALLPSHITLRATYRDSNCSIDKGMKEAIEAYVNNDVSVFFGPCCDYTAAPVARQVKFWNIPMITSGALAMNFAHKDMYSLLTRVGPNFNTLLRFLLTMLQEFSWRRVLLAFDSFAQSELIERFCHVASSAIHDGLRWVLFVSSGLL</sequence>
<feature type="domain" description="Receptor ligand binding region" evidence="7">
    <location>
        <begin position="227"/>
        <end position="352"/>
    </location>
</feature>
<evidence type="ECO:0000256" key="6">
    <source>
        <dbReference type="SAM" id="SignalP"/>
    </source>
</evidence>
<evidence type="ECO:0000313" key="9">
    <source>
        <dbReference type="Proteomes" id="UP001374579"/>
    </source>
</evidence>
<feature type="compositionally biased region" description="Polar residues" evidence="5">
    <location>
        <begin position="102"/>
        <end position="111"/>
    </location>
</feature>
<keyword evidence="6" id="KW-0732">Signal</keyword>
<protein>
    <recommendedName>
        <fullName evidence="7">Receptor ligand binding region domain-containing protein</fullName>
    </recommendedName>
</protein>
<keyword evidence="9" id="KW-1185">Reference proteome</keyword>
<dbReference type="AlphaFoldDB" id="A0AAN9AZK6"/>
<comment type="caution">
    <text evidence="8">The sequence shown here is derived from an EMBL/GenBank/DDBJ whole genome shotgun (WGS) entry which is preliminary data.</text>
</comment>
<dbReference type="Gene3D" id="3.40.50.2300">
    <property type="match status" value="1"/>
</dbReference>
<feature type="compositionally biased region" description="Polar residues" evidence="5">
    <location>
        <begin position="173"/>
        <end position="189"/>
    </location>
</feature>
<evidence type="ECO:0000256" key="4">
    <source>
        <dbReference type="ARBA" id="ARBA00023136"/>
    </source>
</evidence>
<evidence type="ECO:0000256" key="5">
    <source>
        <dbReference type="SAM" id="MobiDB-lite"/>
    </source>
</evidence>
<dbReference type="PANTHER" id="PTHR44755">
    <property type="entry name" value="NATRIURETIC PEPTIDE RECEPTOR 3-RELATED"/>
    <property type="match status" value="1"/>
</dbReference>
<proteinExistence type="predicted"/>
<dbReference type="GO" id="GO:0016020">
    <property type="term" value="C:membrane"/>
    <property type="evidence" value="ECO:0007669"/>
    <property type="project" value="UniProtKB-SubCell"/>
</dbReference>
<dbReference type="Proteomes" id="UP001374579">
    <property type="component" value="Unassembled WGS sequence"/>
</dbReference>
<feature type="chain" id="PRO_5042960600" description="Receptor ligand binding region domain-containing protein" evidence="6">
    <location>
        <begin position="21"/>
        <end position="389"/>
    </location>
</feature>
<accession>A0AAN9AZK6</accession>
<keyword evidence="3" id="KW-1133">Transmembrane helix</keyword>
<gene>
    <name evidence="8" type="ORF">V1264_005332</name>
</gene>
<evidence type="ECO:0000256" key="1">
    <source>
        <dbReference type="ARBA" id="ARBA00004370"/>
    </source>
</evidence>
<name>A0AAN9AZK6_9CAEN</name>
<keyword evidence="4" id="KW-0472">Membrane</keyword>
<dbReference type="Pfam" id="PF01094">
    <property type="entry name" value="ANF_receptor"/>
    <property type="match status" value="1"/>
</dbReference>
<dbReference type="InterPro" id="IPR052612">
    <property type="entry name" value="ANP_Clearance_Receptor"/>
</dbReference>
<feature type="region of interest" description="Disordered" evidence="5">
    <location>
        <begin position="27"/>
        <end position="189"/>
    </location>
</feature>
<dbReference type="PANTHER" id="PTHR44755:SF11">
    <property type="entry name" value="ATRIAL NATRIURETIC PEPTIDE RECEPTOR 3 ISOFORM X1"/>
    <property type="match status" value="1"/>
</dbReference>
<dbReference type="GO" id="GO:0017046">
    <property type="term" value="F:peptide hormone binding"/>
    <property type="evidence" value="ECO:0007669"/>
    <property type="project" value="TreeGrafter"/>
</dbReference>
<dbReference type="SUPFAM" id="SSF53822">
    <property type="entry name" value="Periplasmic binding protein-like I"/>
    <property type="match status" value="1"/>
</dbReference>
<evidence type="ECO:0000256" key="2">
    <source>
        <dbReference type="ARBA" id="ARBA00022692"/>
    </source>
</evidence>
<comment type="subcellular location">
    <subcellularLocation>
        <location evidence="1">Membrane</location>
    </subcellularLocation>
</comment>
<evidence type="ECO:0000259" key="7">
    <source>
        <dbReference type="Pfam" id="PF01094"/>
    </source>
</evidence>
<dbReference type="InterPro" id="IPR028082">
    <property type="entry name" value="Peripla_BP_I"/>
</dbReference>
<evidence type="ECO:0000313" key="8">
    <source>
        <dbReference type="EMBL" id="KAK7095984.1"/>
    </source>
</evidence>
<feature type="compositionally biased region" description="Low complexity" evidence="5">
    <location>
        <begin position="50"/>
        <end position="65"/>
    </location>
</feature>
<dbReference type="EMBL" id="JBAMIC010000014">
    <property type="protein sequence ID" value="KAK7095984.1"/>
    <property type="molecule type" value="Genomic_DNA"/>
</dbReference>
<evidence type="ECO:0000256" key="3">
    <source>
        <dbReference type="ARBA" id="ARBA00022989"/>
    </source>
</evidence>
<dbReference type="InterPro" id="IPR001828">
    <property type="entry name" value="ANF_lig-bd_rcpt"/>
</dbReference>
<keyword evidence="2" id="KW-0812">Transmembrane</keyword>
<feature type="signal peptide" evidence="6">
    <location>
        <begin position="1"/>
        <end position="20"/>
    </location>
</feature>